<dbReference type="AlphaFoldDB" id="A0A101NGT4"/>
<keyword evidence="1" id="KW-0472">Membrane</keyword>
<evidence type="ECO:0008006" key="4">
    <source>
        <dbReference type="Google" id="ProtNLM"/>
    </source>
</evidence>
<name>A0A101NGT4_9ACTN</name>
<keyword evidence="1" id="KW-1133">Transmembrane helix</keyword>
<accession>A0A101NGT4</accession>
<dbReference type="OrthoDB" id="4303577at2"/>
<dbReference type="Proteomes" id="UP000054241">
    <property type="component" value="Unassembled WGS sequence"/>
</dbReference>
<evidence type="ECO:0000313" key="3">
    <source>
        <dbReference type="Proteomes" id="UP000054241"/>
    </source>
</evidence>
<protein>
    <recommendedName>
        <fullName evidence="4">DUF1648 domain-containing protein</fullName>
    </recommendedName>
</protein>
<gene>
    <name evidence="2" type="ORF">AQI88_28205</name>
</gene>
<reference evidence="2 3" key="1">
    <citation type="submission" date="2015-10" db="EMBL/GenBank/DDBJ databases">
        <title>Draft genome sequence of Streptomyces cellostaticus DSM 40189, type strain for the species Streptomyces cellostaticus.</title>
        <authorList>
            <person name="Ruckert C."/>
            <person name="Winkler A."/>
            <person name="Kalinowski J."/>
            <person name="Kampfer P."/>
            <person name="Glaeser S."/>
        </authorList>
    </citation>
    <scope>NUCLEOTIDE SEQUENCE [LARGE SCALE GENOMIC DNA]</scope>
    <source>
        <strain evidence="2 3">DSM 40189</strain>
    </source>
</reference>
<feature type="transmembrane region" description="Helical" evidence="1">
    <location>
        <begin position="93"/>
        <end position="114"/>
    </location>
</feature>
<organism evidence="2 3">
    <name type="scientific">Streptomyces cellostaticus</name>
    <dbReference type="NCBI Taxonomy" id="67285"/>
    <lineage>
        <taxon>Bacteria</taxon>
        <taxon>Bacillati</taxon>
        <taxon>Actinomycetota</taxon>
        <taxon>Actinomycetes</taxon>
        <taxon>Kitasatosporales</taxon>
        <taxon>Streptomycetaceae</taxon>
        <taxon>Streptomyces</taxon>
    </lineage>
</organism>
<keyword evidence="1" id="KW-0812">Transmembrane</keyword>
<dbReference type="STRING" id="67285.AQI88_28205"/>
<evidence type="ECO:0000313" key="2">
    <source>
        <dbReference type="EMBL" id="KUM93013.1"/>
    </source>
</evidence>
<comment type="caution">
    <text evidence="2">The sequence shown here is derived from an EMBL/GenBank/DDBJ whole genome shotgun (WGS) entry which is preliminary data.</text>
</comment>
<sequence length="154" mass="15802">MKDDGTTAERGPAGAFAAGTGAAAALIAGLPWAASGHLPARLATHWNGGHLSADGSMPLWAASLFPALIWLAAAGTVAVVLHCNGATRRWRTITLLPTAVLLCGAQASIIRANFDHTDWHAAQLPTGWLIATLATAVLTAAGAWLASTRRSHTP</sequence>
<feature type="transmembrane region" description="Helical" evidence="1">
    <location>
        <begin position="126"/>
        <end position="146"/>
    </location>
</feature>
<feature type="transmembrane region" description="Helical" evidence="1">
    <location>
        <begin position="12"/>
        <end position="34"/>
    </location>
</feature>
<keyword evidence="3" id="KW-1185">Reference proteome</keyword>
<dbReference type="EMBL" id="LMWL01000052">
    <property type="protein sequence ID" value="KUM93013.1"/>
    <property type="molecule type" value="Genomic_DNA"/>
</dbReference>
<feature type="transmembrane region" description="Helical" evidence="1">
    <location>
        <begin position="59"/>
        <end position="81"/>
    </location>
</feature>
<dbReference type="RefSeq" id="WP_067004500.1">
    <property type="nucleotide sequence ID" value="NZ_BNDU01000006.1"/>
</dbReference>
<proteinExistence type="predicted"/>
<evidence type="ECO:0000256" key="1">
    <source>
        <dbReference type="SAM" id="Phobius"/>
    </source>
</evidence>